<dbReference type="InterPro" id="IPR036834">
    <property type="entry name" value="Bcl-2-like_sf"/>
</dbReference>
<dbReference type="PROSITE" id="PS50062">
    <property type="entry name" value="BCL2_FAMILY"/>
    <property type="match status" value="1"/>
</dbReference>
<dbReference type="SUPFAM" id="SSF56854">
    <property type="entry name" value="Bcl-2 inhibitors of programmed cell death"/>
    <property type="match status" value="1"/>
</dbReference>
<reference evidence="2" key="1">
    <citation type="submission" date="2025-08" db="UniProtKB">
        <authorList>
            <consortium name="Ensembl"/>
        </authorList>
    </citation>
    <scope>IDENTIFICATION</scope>
</reference>
<dbReference type="PANTHER" id="PTHR36466:SF1">
    <property type="entry name" value="BCL-2-LIKE PROTEIN 15"/>
    <property type="match status" value="1"/>
</dbReference>
<keyword evidence="3" id="KW-1185">Reference proteome</keyword>
<dbReference type="InterPro" id="IPR002475">
    <property type="entry name" value="Bcl2-like"/>
</dbReference>
<evidence type="ECO:0000256" key="1">
    <source>
        <dbReference type="ARBA" id="ARBA00022703"/>
    </source>
</evidence>
<dbReference type="AlphaFoldDB" id="A0A8C8SH49"/>
<name>A0A8C8SH49_9SAUR</name>
<dbReference type="GO" id="GO:0006915">
    <property type="term" value="P:apoptotic process"/>
    <property type="evidence" value="ECO:0007669"/>
    <property type="project" value="UniProtKB-KW"/>
</dbReference>
<dbReference type="Gene3D" id="1.10.437.10">
    <property type="entry name" value="Blc2-like"/>
    <property type="match status" value="1"/>
</dbReference>
<evidence type="ECO:0000313" key="3">
    <source>
        <dbReference type="Proteomes" id="UP000694393"/>
    </source>
</evidence>
<organism evidence="2 3">
    <name type="scientific">Pelusios castaneus</name>
    <name type="common">West African mud turtle</name>
    <dbReference type="NCBI Taxonomy" id="367368"/>
    <lineage>
        <taxon>Eukaryota</taxon>
        <taxon>Metazoa</taxon>
        <taxon>Chordata</taxon>
        <taxon>Craniata</taxon>
        <taxon>Vertebrata</taxon>
        <taxon>Euteleostomi</taxon>
        <taxon>Archelosauria</taxon>
        <taxon>Testudinata</taxon>
        <taxon>Testudines</taxon>
        <taxon>Pleurodira</taxon>
        <taxon>Pelomedusidae</taxon>
        <taxon>Pelusios</taxon>
    </lineage>
</organism>
<proteinExistence type="predicted"/>
<keyword evidence="1" id="KW-0053">Apoptosis</keyword>
<dbReference type="InterPro" id="IPR033543">
    <property type="entry name" value="BCL2L15"/>
</dbReference>
<dbReference type="Proteomes" id="UP000694393">
    <property type="component" value="Unplaced"/>
</dbReference>
<evidence type="ECO:0000313" key="2">
    <source>
        <dbReference type="Ensembl" id="ENSPCEP00000019761.1"/>
    </source>
</evidence>
<reference evidence="2" key="2">
    <citation type="submission" date="2025-09" db="UniProtKB">
        <authorList>
            <consortium name="Ensembl"/>
        </authorList>
    </citation>
    <scope>IDENTIFICATION</scope>
</reference>
<dbReference type="Ensembl" id="ENSPCET00000020426.1">
    <property type="protein sequence ID" value="ENSPCEP00000019761.1"/>
    <property type="gene ID" value="ENSPCEG00000015318.1"/>
</dbReference>
<dbReference type="GO" id="GO:0005829">
    <property type="term" value="C:cytosol"/>
    <property type="evidence" value="ECO:0007669"/>
    <property type="project" value="TreeGrafter"/>
</dbReference>
<dbReference type="PANTHER" id="PTHR36466">
    <property type="entry name" value="BCL-2-LIKE PROTEIN 15"/>
    <property type="match status" value="1"/>
</dbReference>
<protein>
    <submittedName>
        <fullName evidence="2">BCL2 like 15</fullName>
    </submittedName>
</protein>
<sequence length="170" mass="18705">MKSPRSFEEQTECIVGALLADLLGQDESIAFRSLETDSSDVFDAELRSCATAGVSSTFDPAIIASRLRRLGDLYNEDLKEPAQRVVAEMVKGKVEEFGATVDSLSKSWSSLNPELGYERAFLAVSVKLLMYLAQKVPAVVTQIQLVELINGNHEVRGYIENQGGWENFGN</sequence>
<accession>A0A8C8SH49</accession>
<dbReference type="GO" id="GO:0005634">
    <property type="term" value="C:nucleus"/>
    <property type="evidence" value="ECO:0007669"/>
    <property type="project" value="TreeGrafter"/>
</dbReference>
<dbReference type="GO" id="GO:0042981">
    <property type="term" value="P:regulation of apoptotic process"/>
    <property type="evidence" value="ECO:0007669"/>
    <property type="project" value="InterPro"/>
</dbReference>